<gene>
    <name evidence="2" type="ORF">C8N24_6627</name>
</gene>
<sequence>MTLALYLHLLAMATFVGGQLVLGLAVVPGLRGRDREGLRAVARRFGWMSLAALGVLLLSGAYMASERHLWDDSTLQAKLTLFVIAGALILWHLRNGAAHWLQGAILLVSLVIVWLGVSL</sequence>
<comment type="caution">
    <text evidence="2">The sequence shown here is derived from an EMBL/GenBank/DDBJ whole genome shotgun (WGS) entry which is preliminary data.</text>
</comment>
<keyword evidence="3" id="KW-1185">Reference proteome</keyword>
<feature type="transmembrane region" description="Helical" evidence="1">
    <location>
        <begin position="45"/>
        <end position="63"/>
    </location>
</feature>
<accession>A0A660KX05</accession>
<reference evidence="2 3" key="1">
    <citation type="submission" date="2018-10" db="EMBL/GenBank/DDBJ databases">
        <title>Genomic Encyclopedia of Archaeal and Bacterial Type Strains, Phase II (KMG-II): from individual species to whole genera.</title>
        <authorList>
            <person name="Goeker M."/>
        </authorList>
    </citation>
    <scope>NUCLEOTIDE SEQUENCE [LARGE SCALE GENOMIC DNA]</scope>
    <source>
        <strain evidence="2 3">DSM 14954</strain>
    </source>
</reference>
<dbReference type="Proteomes" id="UP000278962">
    <property type="component" value="Unassembled WGS sequence"/>
</dbReference>
<dbReference type="RefSeq" id="WP_121258570.1">
    <property type="nucleotide sequence ID" value="NZ_RBIL01000003.1"/>
</dbReference>
<keyword evidence="1" id="KW-0472">Membrane</keyword>
<feature type="transmembrane region" description="Helical" evidence="1">
    <location>
        <begin position="100"/>
        <end position="117"/>
    </location>
</feature>
<proteinExistence type="predicted"/>
<name>A0A660KX05_9ACTN</name>
<dbReference type="AlphaFoldDB" id="A0A660KX05"/>
<protein>
    <submittedName>
        <fullName evidence="2">Uncharacterized protein</fullName>
    </submittedName>
</protein>
<organism evidence="2 3">
    <name type="scientific">Solirubrobacter pauli</name>
    <dbReference type="NCBI Taxonomy" id="166793"/>
    <lineage>
        <taxon>Bacteria</taxon>
        <taxon>Bacillati</taxon>
        <taxon>Actinomycetota</taxon>
        <taxon>Thermoleophilia</taxon>
        <taxon>Solirubrobacterales</taxon>
        <taxon>Solirubrobacteraceae</taxon>
        <taxon>Solirubrobacter</taxon>
    </lineage>
</organism>
<evidence type="ECO:0000313" key="2">
    <source>
        <dbReference type="EMBL" id="RKQ84995.1"/>
    </source>
</evidence>
<keyword evidence="1" id="KW-1133">Transmembrane helix</keyword>
<evidence type="ECO:0000256" key="1">
    <source>
        <dbReference type="SAM" id="Phobius"/>
    </source>
</evidence>
<feature type="transmembrane region" description="Helical" evidence="1">
    <location>
        <begin position="75"/>
        <end position="93"/>
    </location>
</feature>
<feature type="transmembrane region" description="Helical" evidence="1">
    <location>
        <begin position="6"/>
        <end position="25"/>
    </location>
</feature>
<keyword evidence="1" id="KW-0812">Transmembrane</keyword>
<evidence type="ECO:0000313" key="3">
    <source>
        <dbReference type="Proteomes" id="UP000278962"/>
    </source>
</evidence>
<dbReference type="EMBL" id="RBIL01000003">
    <property type="protein sequence ID" value="RKQ84995.1"/>
    <property type="molecule type" value="Genomic_DNA"/>
</dbReference>